<dbReference type="AlphaFoldDB" id="L9X6X8"/>
<accession>L9X6X8</accession>
<dbReference type="STRING" id="1227498.C492_13616"/>
<sequence>MVSRRWLYFGGFLIAGLLLIGTALLGLADAMSVLSDGTYYGEEFVVLAMLGEAVEWVLLGLVLGLVAVGFLAATVVSILRSASVPRDDRLAAVVERLERRYPLLARFDASNRVEPTAEDRRRKLKERYVAGELSDDEFERELERLADGDASSRRRSGTALEREDES</sequence>
<keyword evidence="4" id="KW-1185">Reference proteome</keyword>
<organism evidence="3 4">
    <name type="scientific">Natronococcus jeotgali DSM 18795</name>
    <dbReference type="NCBI Taxonomy" id="1227498"/>
    <lineage>
        <taxon>Archaea</taxon>
        <taxon>Methanobacteriati</taxon>
        <taxon>Methanobacteriota</taxon>
        <taxon>Stenosarchaea group</taxon>
        <taxon>Halobacteria</taxon>
        <taxon>Halobacteriales</taxon>
        <taxon>Natrialbaceae</taxon>
        <taxon>Natronococcus</taxon>
    </lineage>
</organism>
<evidence type="ECO:0000259" key="2">
    <source>
        <dbReference type="Pfam" id="PF09851"/>
    </source>
</evidence>
<dbReference type="OrthoDB" id="178074at2157"/>
<dbReference type="Proteomes" id="UP000011531">
    <property type="component" value="Unassembled WGS sequence"/>
</dbReference>
<name>L9X6X8_9EURY</name>
<keyword evidence="1" id="KW-0472">Membrane</keyword>
<dbReference type="RefSeq" id="WP_008424308.1">
    <property type="nucleotide sequence ID" value="NZ_AOIA01000119.1"/>
</dbReference>
<feature type="domain" description="SHOCT" evidence="2">
    <location>
        <begin position="119"/>
        <end position="145"/>
    </location>
</feature>
<dbReference type="InterPro" id="IPR018649">
    <property type="entry name" value="SHOCT"/>
</dbReference>
<feature type="transmembrane region" description="Helical" evidence="1">
    <location>
        <begin position="54"/>
        <end position="79"/>
    </location>
</feature>
<keyword evidence="1" id="KW-1133">Transmembrane helix</keyword>
<protein>
    <recommendedName>
        <fullName evidence="2">SHOCT domain-containing protein</fullName>
    </recommendedName>
</protein>
<dbReference type="Pfam" id="PF09851">
    <property type="entry name" value="SHOCT"/>
    <property type="match status" value="1"/>
</dbReference>
<evidence type="ECO:0000313" key="4">
    <source>
        <dbReference type="Proteomes" id="UP000011531"/>
    </source>
</evidence>
<keyword evidence="1" id="KW-0812">Transmembrane</keyword>
<evidence type="ECO:0000256" key="1">
    <source>
        <dbReference type="SAM" id="Phobius"/>
    </source>
</evidence>
<proteinExistence type="predicted"/>
<gene>
    <name evidence="3" type="ORF">C492_13616</name>
</gene>
<reference evidence="3 4" key="1">
    <citation type="journal article" date="2014" name="PLoS Genet.">
        <title>Phylogenetically driven sequencing of extremely halophilic archaea reveals strategies for static and dynamic osmo-response.</title>
        <authorList>
            <person name="Becker E.A."/>
            <person name="Seitzer P.M."/>
            <person name="Tritt A."/>
            <person name="Larsen D."/>
            <person name="Krusor M."/>
            <person name="Yao A.I."/>
            <person name="Wu D."/>
            <person name="Madern D."/>
            <person name="Eisen J.A."/>
            <person name="Darling A.E."/>
            <person name="Facciotti M.T."/>
        </authorList>
    </citation>
    <scope>NUCLEOTIDE SEQUENCE [LARGE SCALE GENOMIC DNA]</scope>
    <source>
        <strain evidence="3 4">DSM 18795</strain>
    </source>
</reference>
<evidence type="ECO:0000313" key="3">
    <source>
        <dbReference type="EMBL" id="ELY57357.1"/>
    </source>
</evidence>
<dbReference type="EMBL" id="AOIA01000119">
    <property type="protein sequence ID" value="ELY57357.1"/>
    <property type="molecule type" value="Genomic_DNA"/>
</dbReference>
<comment type="caution">
    <text evidence="3">The sequence shown here is derived from an EMBL/GenBank/DDBJ whole genome shotgun (WGS) entry which is preliminary data.</text>
</comment>